<proteinExistence type="predicted"/>
<feature type="region of interest" description="Disordered" evidence="1">
    <location>
        <begin position="35"/>
        <end position="73"/>
    </location>
</feature>
<sequence>MEYVAGGSGAVLGFIHKDIPGAIAGYKLGRSLYRNLPKKKTMPPIKRKTTPSTPRSDRSKRSRASTTPGSARRVLFQPRVSRQRSGTNVVTGADKRIGKKVKKEGRVKRLKVSKAFRKKVKQSLETHRGTGWFRETVTIEKLNCIDSQQNVLTPGRQVNGTFGNFFSPTYIRYVASHLYNKLAPTQNITVNDTNLYPVANLKIDVIEQNYVMKFRNNSPRTYDVTLVDYSPKSNNSIITSFEDTWTTALVNGGPFGAAGTLGQESRENVGNATKNTMGNHPKFMAVMRHYYSMDTVHVKLEPGKEYYHKVKGPNMMTYDFNKYFKDSNFHDIQKFCKGTLVMCSLDLTSTTLATHGRYTDIPTADPQGMVIETTHFTKIKCPERAGFQIPNVAVPIGSIQPISQQSQHAWSIVYPATAQAGVVEYRQDENPLSNVIEV</sequence>
<organism evidence="2">
    <name type="scientific">Sichuan mosquito circovirus 1</name>
    <dbReference type="NCBI Taxonomy" id="2863959"/>
    <lineage>
        <taxon>Viruses</taxon>
        <taxon>Monodnaviria</taxon>
        <taxon>Shotokuvirae</taxon>
        <taxon>Cressdnaviricota</taxon>
        <taxon>Arfiviricetes</taxon>
        <taxon>Cirlivirales</taxon>
        <taxon>Circoviridae</taxon>
        <taxon>Circovirus</taxon>
    </lineage>
</organism>
<reference evidence="2" key="1">
    <citation type="submission" date="2021-07" db="EMBL/GenBank/DDBJ databases">
        <title>Communication and adaptive evolution of viruses within giant pandas and their associated organisms in a local ecological environment.</title>
        <authorList>
            <person name="Zhao M."/>
            <person name="Liu S."/>
            <person name="Zhang W."/>
        </authorList>
    </citation>
    <scope>NUCLEOTIDE SEQUENCE</scope>
    <source>
        <strain evidence="2">Mos092cirl01-10</strain>
    </source>
</reference>
<name>A0A8K1M3R0_9CIRC</name>
<accession>A0A8K1M3R0</accession>
<protein>
    <recommendedName>
        <fullName evidence="3">Capsid protein</fullName>
    </recommendedName>
</protein>
<dbReference type="EMBL" id="MZ556229">
    <property type="protein sequence ID" value="UBJ25971.1"/>
    <property type="molecule type" value="Genomic_DNA"/>
</dbReference>
<evidence type="ECO:0000256" key="1">
    <source>
        <dbReference type="SAM" id="MobiDB-lite"/>
    </source>
</evidence>
<feature type="compositionally biased region" description="Basic residues" evidence="1">
    <location>
        <begin position="36"/>
        <end position="49"/>
    </location>
</feature>
<evidence type="ECO:0000313" key="2">
    <source>
        <dbReference type="EMBL" id="UBJ25971.1"/>
    </source>
</evidence>
<evidence type="ECO:0008006" key="3">
    <source>
        <dbReference type="Google" id="ProtNLM"/>
    </source>
</evidence>